<organism evidence="2">
    <name type="scientific">viral metagenome</name>
    <dbReference type="NCBI Taxonomy" id="1070528"/>
    <lineage>
        <taxon>unclassified sequences</taxon>
        <taxon>metagenomes</taxon>
        <taxon>organismal metagenomes</taxon>
    </lineage>
</organism>
<evidence type="ECO:0000256" key="1">
    <source>
        <dbReference type="SAM" id="Phobius"/>
    </source>
</evidence>
<feature type="transmembrane region" description="Helical" evidence="1">
    <location>
        <begin position="134"/>
        <end position="154"/>
    </location>
</feature>
<evidence type="ECO:0000313" key="2">
    <source>
        <dbReference type="EMBL" id="QHT79143.1"/>
    </source>
</evidence>
<reference evidence="2" key="1">
    <citation type="journal article" date="2020" name="Nature">
        <title>Giant virus diversity and host interactions through global metagenomics.</title>
        <authorList>
            <person name="Schulz F."/>
            <person name="Roux S."/>
            <person name="Paez-Espino D."/>
            <person name="Jungbluth S."/>
            <person name="Walsh D.A."/>
            <person name="Denef V.J."/>
            <person name="McMahon K.D."/>
            <person name="Konstantinidis K.T."/>
            <person name="Eloe-Fadrosh E.A."/>
            <person name="Kyrpides N.C."/>
            <person name="Woyke T."/>
        </authorList>
    </citation>
    <scope>NUCLEOTIDE SEQUENCE</scope>
    <source>
        <strain evidence="2">GVMAG-M-3300023179-99</strain>
    </source>
</reference>
<keyword evidence="1" id="KW-1133">Transmembrane helix</keyword>
<protein>
    <submittedName>
        <fullName evidence="2">Uncharacterized protein</fullName>
    </submittedName>
</protein>
<keyword evidence="1" id="KW-0812">Transmembrane</keyword>
<name>A0A6C0HGJ6_9ZZZZ</name>
<sequence>MEIFWNPYFIVVIFIVFLITYFVYLDVEGSFANGFLHFGPGGEGVNSAQFMGITLDSWSKVITLYFICFTTGFLSVHYDNVVSMSIINNVMDTSVTHIPYTETGTYAVVLIDPLIMHSLKVIEFFATLTLQFQFILPVVLGSYIGGLPTVLNILSSKTYAS</sequence>
<dbReference type="AlphaFoldDB" id="A0A6C0HGJ6"/>
<proteinExistence type="predicted"/>
<dbReference type="EMBL" id="MN739946">
    <property type="protein sequence ID" value="QHT79143.1"/>
    <property type="molecule type" value="Genomic_DNA"/>
</dbReference>
<feature type="transmembrane region" description="Helical" evidence="1">
    <location>
        <begin position="61"/>
        <end position="78"/>
    </location>
</feature>
<keyword evidence="1" id="KW-0472">Membrane</keyword>
<accession>A0A6C0HGJ6</accession>
<feature type="transmembrane region" description="Helical" evidence="1">
    <location>
        <begin position="6"/>
        <end position="25"/>
    </location>
</feature>